<protein>
    <submittedName>
        <fullName evidence="5">AsnC family transcriptional regulator</fullName>
    </submittedName>
</protein>
<dbReference type="PANTHER" id="PTHR30154">
    <property type="entry name" value="LEUCINE-RESPONSIVE REGULATORY PROTEIN"/>
    <property type="match status" value="1"/>
</dbReference>
<dbReference type="PANTHER" id="PTHR30154:SF34">
    <property type="entry name" value="TRANSCRIPTIONAL REGULATOR AZLB"/>
    <property type="match status" value="1"/>
</dbReference>
<dbReference type="SUPFAM" id="SSF54909">
    <property type="entry name" value="Dimeric alpha+beta barrel"/>
    <property type="match status" value="1"/>
</dbReference>
<evidence type="ECO:0000313" key="5">
    <source>
        <dbReference type="EMBL" id="BDI03795.1"/>
    </source>
</evidence>
<dbReference type="InterPro" id="IPR019887">
    <property type="entry name" value="Tscrpt_reg_AsnC/Lrp_C"/>
</dbReference>
<evidence type="ECO:0000256" key="1">
    <source>
        <dbReference type="ARBA" id="ARBA00023015"/>
    </source>
</evidence>
<dbReference type="Proteomes" id="UP001057498">
    <property type="component" value="Chromosome"/>
</dbReference>
<dbReference type="InterPro" id="IPR019888">
    <property type="entry name" value="Tscrpt_reg_AsnC-like"/>
</dbReference>
<dbReference type="Gene3D" id="3.30.70.920">
    <property type="match status" value="1"/>
</dbReference>
<dbReference type="Pfam" id="PF13404">
    <property type="entry name" value="HTH_AsnC-type"/>
    <property type="match status" value="1"/>
</dbReference>
<dbReference type="PRINTS" id="PR00033">
    <property type="entry name" value="HTHASNC"/>
</dbReference>
<proteinExistence type="predicted"/>
<keyword evidence="6" id="KW-1185">Reference proteome</keyword>
<evidence type="ECO:0000256" key="2">
    <source>
        <dbReference type="ARBA" id="ARBA00023125"/>
    </source>
</evidence>
<keyword evidence="2" id="KW-0238">DNA-binding</keyword>
<sequence>MTLSITVDAIDLRLLAELQQDAARSNQALSEAAHVSPATGLRRIRRLAEAGVIERTIAVLSPEALGHGLTAIVEVTLDTQSAERLAAFEARAVADAGVQQCYRTNGGPDFVLIAQVADMPAYQALARRLFTDDANVRNVRCFFSVHRAKAGLAITLPAPGPAGD</sequence>
<evidence type="ECO:0000313" key="6">
    <source>
        <dbReference type="Proteomes" id="UP001057498"/>
    </source>
</evidence>
<gene>
    <name evidence="5" type="ORF">CATMQ487_07650</name>
</gene>
<dbReference type="InterPro" id="IPR011008">
    <property type="entry name" value="Dimeric_a/b-barrel"/>
</dbReference>
<dbReference type="PROSITE" id="PS50956">
    <property type="entry name" value="HTH_ASNC_2"/>
    <property type="match status" value="1"/>
</dbReference>
<dbReference type="Pfam" id="PF01037">
    <property type="entry name" value="AsnC_trans_reg"/>
    <property type="match status" value="1"/>
</dbReference>
<dbReference type="SMART" id="SM00344">
    <property type="entry name" value="HTH_ASNC"/>
    <property type="match status" value="1"/>
</dbReference>
<dbReference type="EMBL" id="AP025730">
    <property type="protein sequence ID" value="BDI03795.1"/>
    <property type="molecule type" value="Genomic_DNA"/>
</dbReference>
<dbReference type="RefSeq" id="WP_251972050.1">
    <property type="nucleotide sequence ID" value="NZ_AP025730.1"/>
</dbReference>
<dbReference type="Gene3D" id="1.10.10.10">
    <property type="entry name" value="Winged helix-like DNA-binding domain superfamily/Winged helix DNA-binding domain"/>
    <property type="match status" value="1"/>
</dbReference>
<feature type="domain" description="HTH asnC-type" evidence="4">
    <location>
        <begin position="7"/>
        <end position="68"/>
    </location>
</feature>
<keyword evidence="3" id="KW-0804">Transcription</keyword>
<dbReference type="SUPFAM" id="SSF46785">
    <property type="entry name" value="Winged helix' DNA-binding domain"/>
    <property type="match status" value="1"/>
</dbReference>
<dbReference type="InterPro" id="IPR000485">
    <property type="entry name" value="AsnC-type_HTH_dom"/>
</dbReference>
<reference evidence="5" key="1">
    <citation type="submission" date="2022-04" db="EMBL/GenBank/DDBJ databases">
        <title>Whole genome sequence of Sphaerotilus sp. FB-5.</title>
        <authorList>
            <person name="Takeda M."/>
            <person name="Narihara S."/>
            <person name="Akimoto M."/>
            <person name="Akimoto R."/>
            <person name="Nishiyashiki S."/>
            <person name="Murakami T."/>
        </authorList>
    </citation>
    <scope>NUCLEOTIDE SEQUENCE</scope>
    <source>
        <strain evidence="5">FB-5</strain>
    </source>
</reference>
<dbReference type="InterPro" id="IPR036390">
    <property type="entry name" value="WH_DNA-bd_sf"/>
</dbReference>
<accession>A0ABM7YHI2</accession>
<evidence type="ECO:0000259" key="4">
    <source>
        <dbReference type="PROSITE" id="PS50956"/>
    </source>
</evidence>
<keyword evidence="1" id="KW-0805">Transcription regulation</keyword>
<dbReference type="InterPro" id="IPR036388">
    <property type="entry name" value="WH-like_DNA-bd_sf"/>
</dbReference>
<organism evidence="5 6">
    <name type="scientific">Sphaerotilus microaerophilus</name>
    <dbReference type="NCBI Taxonomy" id="2914710"/>
    <lineage>
        <taxon>Bacteria</taxon>
        <taxon>Pseudomonadati</taxon>
        <taxon>Pseudomonadota</taxon>
        <taxon>Betaproteobacteria</taxon>
        <taxon>Burkholderiales</taxon>
        <taxon>Sphaerotilaceae</taxon>
        <taxon>Sphaerotilus</taxon>
    </lineage>
</organism>
<name>A0ABM7YHI2_9BURK</name>
<evidence type="ECO:0000256" key="3">
    <source>
        <dbReference type="ARBA" id="ARBA00023163"/>
    </source>
</evidence>